<evidence type="ECO:0000313" key="2">
    <source>
        <dbReference type="EMBL" id="EFH44351.1"/>
    </source>
</evidence>
<feature type="region of interest" description="Disordered" evidence="1">
    <location>
        <begin position="275"/>
        <end position="324"/>
    </location>
</feature>
<feature type="compositionally biased region" description="Polar residues" evidence="1">
    <location>
        <begin position="312"/>
        <end position="322"/>
    </location>
</feature>
<dbReference type="EMBL" id="GL348719">
    <property type="protein sequence ID" value="EFH44351.1"/>
    <property type="molecule type" value="Genomic_DNA"/>
</dbReference>
<dbReference type="PANTHER" id="PTHR37241">
    <property type="entry name" value="NEUROFILAMENT HEAVY PROTEIN"/>
    <property type="match status" value="1"/>
</dbReference>
<dbReference type="STRING" id="81972.D7MCA1"/>
<keyword evidence="3" id="KW-1185">Reference proteome</keyword>
<accession>D7MCA1</accession>
<name>D7MCA1_ARALL</name>
<dbReference type="AlphaFoldDB" id="D7MCA1"/>
<gene>
    <name evidence="2" type="ORF">ARALYDRAFT_493177</name>
</gene>
<organism evidence="3">
    <name type="scientific">Arabidopsis lyrata subsp. lyrata</name>
    <name type="common">Lyre-leaved rock-cress</name>
    <dbReference type="NCBI Taxonomy" id="81972"/>
    <lineage>
        <taxon>Eukaryota</taxon>
        <taxon>Viridiplantae</taxon>
        <taxon>Streptophyta</taxon>
        <taxon>Embryophyta</taxon>
        <taxon>Tracheophyta</taxon>
        <taxon>Spermatophyta</taxon>
        <taxon>Magnoliopsida</taxon>
        <taxon>eudicotyledons</taxon>
        <taxon>Gunneridae</taxon>
        <taxon>Pentapetalae</taxon>
        <taxon>rosids</taxon>
        <taxon>malvids</taxon>
        <taxon>Brassicales</taxon>
        <taxon>Brassicaceae</taxon>
        <taxon>Camelineae</taxon>
        <taxon>Arabidopsis</taxon>
    </lineage>
</organism>
<evidence type="ECO:0000313" key="3">
    <source>
        <dbReference type="Proteomes" id="UP000008694"/>
    </source>
</evidence>
<dbReference type="eggNOG" id="ENOG502R6X8">
    <property type="taxonomic scope" value="Eukaryota"/>
</dbReference>
<feature type="region of interest" description="Disordered" evidence="1">
    <location>
        <begin position="435"/>
        <end position="457"/>
    </location>
</feature>
<reference evidence="3" key="1">
    <citation type="journal article" date="2011" name="Nat. Genet.">
        <title>The Arabidopsis lyrata genome sequence and the basis of rapid genome size change.</title>
        <authorList>
            <person name="Hu T.T."/>
            <person name="Pattyn P."/>
            <person name="Bakker E.G."/>
            <person name="Cao J."/>
            <person name="Cheng J.-F."/>
            <person name="Clark R.M."/>
            <person name="Fahlgren N."/>
            <person name="Fawcett J.A."/>
            <person name="Grimwood J."/>
            <person name="Gundlach H."/>
            <person name="Haberer G."/>
            <person name="Hollister J.D."/>
            <person name="Ossowski S."/>
            <person name="Ottilar R.P."/>
            <person name="Salamov A.A."/>
            <person name="Schneeberger K."/>
            <person name="Spannagl M."/>
            <person name="Wang X."/>
            <person name="Yang L."/>
            <person name="Nasrallah M.E."/>
            <person name="Bergelson J."/>
            <person name="Carrington J.C."/>
            <person name="Gaut B.S."/>
            <person name="Schmutz J."/>
            <person name="Mayer K.F.X."/>
            <person name="Van de Peer Y."/>
            <person name="Grigoriev I.V."/>
            <person name="Nordborg M."/>
            <person name="Weigel D."/>
            <person name="Guo Y.-L."/>
        </authorList>
    </citation>
    <scope>NUCLEOTIDE SEQUENCE [LARGE SCALE GENOMIC DNA]</scope>
    <source>
        <strain evidence="3">cv. MN47</strain>
    </source>
</reference>
<proteinExistence type="predicted"/>
<dbReference type="PANTHER" id="PTHR37241:SF1">
    <property type="entry name" value="NEUROFILAMENT HEAVY PROTEIN"/>
    <property type="match status" value="1"/>
</dbReference>
<dbReference type="Proteomes" id="UP000008694">
    <property type="component" value="Unassembled WGS sequence"/>
</dbReference>
<sequence>MEAFEHLIVDEFNEEDFYETIEAPKFVDLTAPDHRPEGDDRYWFCSRVGCDQKHEEFMDSEAIYKKFVLRVMAARSPSVRLRKALYRKDFSVDPKCPNTVPAKPSRSRVSRLAMISSIPQKGNGNIRSKEVKVVSTNKNVTPKAKAKGKDSSVISSVPKKALTERKKQIQSPAAFRSVQNPRNATIKVSENRVVAKALVFQSPKKLVKLKRSVELSSSVKKLCNGMRKLEIDNKRNGLGINHKVVSLAPSRRPLKTREVKSRVFDYSVRSQKQIDEKDKGVSTLKKRIKKKEEPVLSSDTSKPHEANGMELENQSLPKTENTTGDEELLVENKSEELSDTLKANMDDQLQAREDLAVIKESGLATSTQYQIAEIEEKENALALECEDKENATIAAAVDKEDIPVIKVSGMDKAKQCETVEIEDKENALPLECEKENATNATAVDREGDDKENSSALHNNRKVDQATYPLLKKKVFGKKEICKTTQKVMTVADKCFNGKTVSADTRVKYTKPKLTNPKPFRLRTDERGILKEANTEKKPQCTIAKEETASTLGFHGENLGPKHQQVRVSSFCSILIHVHRLEKNATSRLKASKGTSTKLVSENMVDCKRVALGRKKQVARKRIETAEQASQMNGESKEVAIINKPSVCVVASGEKRPVTVPKGPNFHCIHVPKSCTKRVA</sequence>
<protein>
    <submittedName>
        <fullName evidence="2">Uncharacterized protein</fullName>
    </submittedName>
</protein>
<dbReference type="Gramene" id="fgenesh2_kg.7__2610__AT4G17000.1">
    <property type="protein sequence ID" value="fgenesh2_kg.7__2610__AT4G17000.1"/>
    <property type="gene ID" value="fgenesh2_kg.7__2610__AT4G17000.1"/>
</dbReference>
<feature type="compositionally biased region" description="Basic and acidic residues" evidence="1">
    <location>
        <begin position="443"/>
        <end position="452"/>
    </location>
</feature>
<evidence type="ECO:0000256" key="1">
    <source>
        <dbReference type="SAM" id="MobiDB-lite"/>
    </source>
</evidence>
<dbReference type="HOGENOM" id="CLU_032857_0_0_1"/>